<keyword evidence="3" id="KW-0547">Nucleotide-binding</keyword>
<keyword evidence="2" id="KW-0808">Transferase</keyword>
<keyword evidence="7" id="KW-1185">Reference proteome</keyword>
<dbReference type="SUPFAM" id="SSF56112">
    <property type="entry name" value="Protein kinase-like (PK-like)"/>
    <property type="match status" value="1"/>
</dbReference>
<dbReference type="Gene3D" id="1.10.510.10">
    <property type="entry name" value="Transferase(Phosphotransferase) domain 1"/>
    <property type="match status" value="1"/>
</dbReference>
<evidence type="ECO:0000256" key="5">
    <source>
        <dbReference type="ARBA" id="ARBA00022840"/>
    </source>
</evidence>
<evidence type="ECO:0000256" key="3">
    <source>
        <dbReference type="ARBA" id="ARBA00022741"/>
    </source>
</evidence>
<dbReference type="GO" id="GO:0005634">
    <property type="term" value="C:nucleus"/>
    <property type="evidence" value="ECO:0007669"/>
    <property type="project" value="TreeGrafter"/>
</dbReference>
<dbReference type="GO" id="GO:0004674">
    <property type="term" value="F:protein serine/threonine kinase activity"/>
    <property type="evidence" value="ECO:0007669"/>
    <property type="project" value="UniProtKB-KW"/>
</dbReference>
<dbReference type="AlphaFoldDB" id="A0A401Q8E2"/>
<reference evidence="6 7" key="1">
    <citation type="journal article" date="2018" name="Nat. Ecol. Evol.">
        <title>Shark genomes provide insights into elasmobranch evolution and the origin of vertebrates.</title>
        <authorList>
            <person name="Hara Y"/>
            <person name="Yamaguchi K"/>
            <person name="Onimaru K"/>
            <person name="Kadota M"/>
            <person name="Koyanagi M"/>
            <person name="Keeley SD"/>
            <person name="Tatsumi K"/>
            <person name="Tanaka K"/>
            <person name="Motone F"/>
            <person name="Kageyama Y"/>
            <person name="Nozu R"/>
            <person name="Adachi N"/>
            <person name="Nishimura O"/>
            <person name="Nakagawa R"/>
            <person name="Tanegashima C"/>
            <person name="Kiyatake I"/>
            <person name="Matsumoto R"/>
            <person name="Murakumo K"/>
            <person name="Nishida K"/>
            <person name="Terakita A"/>
            <person name="Kuratani S"/>
            <person name="Sato K"/>
            <person name="Hyodo S Kuraku.S."/>
        </authorList>
    </citation>
    <scope>NUCLEOTIDE SEQUENCE [LARGE SCALE GENOMIC DNA]</scope>
</reference>
<evidence type="ECO:0000313" key="6">
    <source>
        <dbReference type="EMBL" id="GCB81636.1"/>
    </source>
</evidence>
<evidence type="ECO:0000256" key="1">
    <source>
        <dbReference type="ARBA" id="ARBA00022527"/>
    </source>
</evidence>
<accession>A0A401Q8E2</accession>
<evidence type="ECO:0000313" key="7">
    <source>
        <dbReference type="Proteomes" id="UP000288216"/>
    </source>
</evidence>
<feature type="non-terminal residue" evidence="6">
    <location>
        <position position="1"/>
    </location>
</feature>
<dbReference type="STRING" id="75743.A0A401Q8E2"/>
<sequence length="95" mass="10720">LSGLSPFLGDTDAETLSNILTTNCSFDDEAFENISEDAKDFIANLLIREKSGRFSAAQCLKHPWVNNVSVKSRQSGIQLKSQLLLKKYVMKRLWK</sequence>
<evidence type="ECO:0000256" key="2">
    <source>
        <dbReference type="ARBA" id="ARBA00022679"/>
    </source>
</evidence>
<dbReference type="OMA" id="AFENVSD"/>
<dbReference type="Proteomes" id="UP000288216">
    <property type="component" value="Unassembled WGS sequence"/>
</dbReference>
<comment type="caution">
    <text evidence="6">The sequence shown here is derived from an EMBL/GenBank/DDBJ whole genome shotgun (WGS) entry which is preliminary data.</text>
</comment>
<organism evidence="6 7">
    <name type="scientific">Scyliorhinus torazame</name>
    <name type="common">Cloudy catshark</name>
    <name type="synonym">Catulus torazame</name>
    <dbReference type="NCBI Taxonomy" id="75743"/>
    <lineage>
        <taxon>Eukaryota</taxon>
        <taxon>Metazoa</taxon>
        <taxon>Chordata</taxon>
        <taxon>Craniata</taxon>
        <taxon>Vertebrata</taxon>
        <taxon>Chondrichthyes</taxon>
        <taxon>Elasmobranchii</taxon>
        <taxon>Galeomorphii</taxon>
        <taxon>Galeoidea</taxon>
        <taxon>Carcharhiniformes</taxon>
        <taxon>Scyliorhinidae</taxon>
        <taxon>Scyliorhinus</taxon>
    </lineage>
</organism>
<dbReference type="EMBL" id="BFAA01020312">
    <property type="protein sequence ID" value="GCB81636.1"/>
    <property type="molecule type" value="Genomic_DNA"/>
</dbReference>
<dbReference type="PANTHER" id="PTHR24342:SF20">
    <property type="entry name" value="MYOSIN LIGHT CHAIN KINASE, SMOOTH MUSCLE"/>
    <property type="match status" value="1"/>
</dbReference>
<proteinExistence type="predicted"/>
<keyword evidence="4" id="KW-0418">Kinase</keyword>
<dbReference type="GO" id="GO:0005524">
    <property type="term" value="F:ATP binding"/>
    <property type="evidence" value="ECO:0007669"/>
    <property type="project" value="UniProtKB-KW"/>
</dbReference>
<dbReference type="PANTHER" id="PTHR24342">
    <property type="entry name" value="SERINE/THREONINE-PROTEIN KINASE 17"/>
    <property type="match status" value="1"/>
</dbReference>
<dbReference type="GO" id="GO:0043065">
    <property type="term" value="P:positive regulation of apoptotic process"/>
    <property type="evidence" value="ECO:0007669"/>
    <property type="project" value="TreeGrafter"/>
</dbReference>
<dbReference type="GO" id="GO:0035556">
    <property type="term" value="P:intracellular signal transduction"/>
    <property type="evidence" value="ECO:0007669"/>
    <property type="project" value="TreeGrafter"/>
</dbReference>
<dbReference type="OrthoDB" id="6070751at2759"/>
<keyword evidence="5" id="KW-0067">ATP-binding</keyword>
<dbReference type="InterPro" id="IPR011009">
    <property type="entry name" value="Kinase-like_dom_sf"/>
</dbReference>
<feature type="non-terminal residue" evidence="6">
    <location>
        <position position="95"/>
    </location>
</feature>
<keyword evidence="1" id="KW-0723">Serine/threonine-protein kinase</keyword>
<evidence type="ECO:0000256" key="4">
    <source>
        <dbReference type="ARBA" id="ARBA00022777"/>
    </source>
</evidence>
<protein>
    <recommendedName>
        <fullName evidence="8">Protein kinase domain-containing protein</fullName>
    </recommendedName>
</protein>
<gene>
    <name evidence="6" type="ORF">scyTo_0021867</name>
</gene>
<name>A0A401Q8E2_SCYTO</name>
<evidence type="ECO:0008006" key="8">
    <source>
        <dbReference type="Google" id="ProtNLM"/>
    </source>
</evidence>